<protein>
    <submittedName>
        <fullName evidence="3">Uncharacterized protein</fullName>
    </submittedName>
</protein>
<evidence type="ECO:0000313" key="3">
    <source>
        <dbReference type="EMBL" id="KAK5537369.1"/>
    </source>
</evidence>
<organism evidence="3 4">
    <name type="scientific">Vermiconidia calcicola</name>
    <dbReference type="NCBI Taxonomy" id="1690605"/>
    <lineage>
        <taxon>Eukaryota</taxon>
        <taxon>Fungi</taxon>
        <taxon>Dikarya</taxon>
        <taxon>Ascomycota</taxon>
        <taxon>Pezizomycotina</taxon>
        <taxon>Dothideomycetes</taxon>
        <taxon>Dothideomycetidae</taxon>
        <taxon>Mycosphaerellales</taxon>
        <taxon>Extremaceae</taxon>
        <taxon>Vermiconidia</taxon>
    </lineage>
</organism>
<proteinExistence type="predicted"/>
<feature type="compositionally biased region" description="Basic and acidic residues" evidence="1">
    <location>
        <begin position="89"/>
        <end position="98"/>
    </location>
</feature>
<gene>
    <name evidence="3" type="ORF">LTR25_004620</name>
</gene>
<evidence type="ECO:0000256" key="2">
    <source>
        <dbReference type="SAM" id="SignalP"/>
    </source>
</evidence>
<keyword evidence="2" id="KW-0732">Signal</keyword>
<feature type="compositionally biased region" description="Low complexity" evidence="1">
    <location>
        <begin position="42"/>
        <end position="53"/>
    </location>
</feature>
<comment type="caution">
    <text evidence="3">The sequence shown here is derived from an EMBL/GenBank/DDBJ whole genome shotgun (WGS) entry which is preliminary data.</text>
</comment>
<name>A0AAV9Q6S7_9PEZI</name>
<feature type="region of interest" description="Disordered" evidence="1">
    <location>
        <begin position="83"/>
        <end position="115"/>
    </location>
</feature>
<feature type="signal peptide" evidence="2">
    <location>
        <begin position="1"/>
        <end position="19"/>
    </location>
</feature>
<feature type="compositionally biased region" description="Basic residues" evidence="1">
    <location>
        <begin position="105"/>
        <end position="115"/>
    </location>
</feature>
<feature type="region of interest" description="Disordered" evidence="1">
    <location>
        <begin position="31"/>
        <end position="62"/>
    </location>
</feature>
<dbReference type="EMBL" id="JAXLQG010000007">
    <property type="protein sequence ID" value="KAK5537369.1"/>
    <property type="molecule type" value="Genomic_DNA"/>
</dbReference>
<dbReference type="AlphaFoldDB" id="A0AAV9Q6S7"/>
<sequence>MKLSTTTSILFVLAMTAAALPAADHTVVTDAAPSAPAPADAPAPSSAIDQAAPAPNPVETSYDFDETYDDQVLNALAYAASAPDADADATSHHNDKRSPGTMQPKKVKPPKAKKPKQYMWCTANTDYCTSWYAAPGQTFQNAKREVEKRDGMSTTTTNNKKDQEVWCNAAGKCVYWHK</sequence>
<dbReference type="Proteomes" id="UP001345827">
    <property type="component" value="Unassembled WGS sequence"/>
</dbReference>
<evidence type="ECO:0000256" key="1">
    <source>
        <dbReference type="SAM" id="MobiDB-lite"/>
    </source>
</evidence>
<evidence type="ECO:0000313" key="4">
    <source>
        <dbReference type="Proteomes" id="UP001345827"/>
    </source>
</evidence>
<reference evidence="3 4" key="1">
    <citation type="submission" date="2023-06" db="EMBL/GenBank/DDBJ databases">
        <title>Black Yeasts Isolated from many extreme environments.</title>
        <authorList>
            <person name="Coleine C."/>
            <person name="Stajich J.E."/>
            <person name="Selbmann L."/>
        </authorList>
    </citation>
    <scope>NUCLEOTIDE SEQUENCE [LARGE SCALE GENOMIC DNA]</scope>
    <source>
        <strain evidence="3 4">CCFEE 5887</strain>
    </source>
</reference>
<keyword evidence="4" id="KW-1185">Reference proteome</keyword>
<feature type="chain" id="PRO_5043530182" evidence="2">
    <location>
        <begin position="20"/>
        <end position="178"/>
    </location>
</feature>
<accession>A0AAV9Q6S7</accession>